<reference evidence="3" key="1">
    <citation type="submission" date="2014-03" db="EMBL/GenBank/DDBJ databases">
        <title>The Genome Sequence of Puccinia striiformis f. sp. tritici PST-78.</title>
        <authorList>
            <consortium name="The Broad Institute Genome Sequencing Platform"/>
            <person name="Cuomo C."/>
            <person name="Hulbert S."/>
            <person name="Chen X."/>
            <person name="Walker B."/>
            <person name="Young S.K."/>
            <person name="Zeng Q."/>
            <person name="Gargeya S."/>
            <person name="Fitzgerald M."/>
            <person name="Haas B."/>
            <person name="Abouelleil A."/>
            <person name="Alvarado L."/>
            <person name="Arachchi H.M."/>
            <person name="Berlin A.M."/>
            <person name="Chapman S.B."/>
            <person name="Goldberg J."/>
            <person name="Griggs A."/>
            <person name="Gujja S."/>
            <person name="Hansen M."/>
            <person name="Howarth C."/>
            <person name="Imamovic A."/>
            <person name="Larimer J."/>
            <person name="McCowan C."/>
            <person name="Montmayeur A."/>
            <person name="Murphy C."/>
            <person name="Neiman D."/>
            <person name="Pearson M."/>
            <person name="Priest M."/>
            <person name="Roberts A."/>
            <person name="Saif S."/>
            <person name="Shea T."/>
            <person name="Sisk P."/>
            <person name="Sykes S."/>
            <person name="Wortman J."/>
            <person name="Nusbaum C."/>
            <person name="Birren B."/>
        </authorList>
    </citation>
    <scope>NUCLEOTIDE SEQUENCE [LARGE SCALE GENOMIC DNA]</scope>
    <source>
        <strain evidence="3">race PST-78</strain>
    </source>
</reference>
<comment type="caution">
    <text evidence="2">The sequence shown here is derived from an EMBL/GenBank/DDBJ whole genome shotgun (WGS) entry which is preliminary data.</text>
</comment>
<evidence type="ECO:0000313" key="2">
    <source>
        <dbReference type="EMBL" id="KNE93280.1"/>
    </source>
</evidence>
<dbReference type="Proteomes" id="UP000054564">
    <property type="component" value="Unassembled WGS sequence"/>
</dbReference>
<proteinExistence type="predicted"/>
<name>A0A0L0V1W6_9BASI</name>
<keyword evidence="3" id="KW-1185">Reference proteome</keyword>
<feature type="compositionally biased region" description="Basic and acidic residues" evidence="1">
    <location>
        <begin position="8"/>
        <end position="20"/>
    </location>
</feature>
<evidence type="ECO:0000313" key="3">
    <source>
        <dbReference type="Proteomes" id="UP000054564"/>
    </source>
</evidence>
<evidence type="ECO:0000256" key="1">
    <source>
        <dbReference type="SAM" id="MobiDB-lite"/>
    </source>
</evidence>
<dbReference type="PANTHER" id="PTHR33069">
    <property type="entry name" value="CHROMOSOME 7, WHOLE GENOME SHOTGUN SEQUENCE-RELATED"/>
    <property type="match status" value="1"/>
</dbReference>
<feature type="region of interest" description="Disordered" evidence="1">
    <location>
        <begin position="1"/>
        <end position="46"/>
    </location>
</feature>
<organism evidence="2 3">
    <name type="scientific">Puccinia striiformis f. sp. tritici PST-78</name>
    <dbReference type="NCBI Taxonomy" id="1165861"/>
    <lineage>
        <taxon>Eukaryota</taxon>
        <taxon>Fungi</taxon>
        <taxon>Dikarya</taxon>
        <taxon>Basidiomycota</taxon>
        <taxon>Pucciniomycotina</taxon>
        <taxon>Pucciniomycetes</taxon>
        <taxon>Pucciniales</taxon>
        <taxon>Pucciniaceae</taxon>
        <taxon>Puccinia</taxon>
    </lineage>
</organism>
<sequence length="465" mass="53325">MSESEQSETSRAEASIRDESTTSTTEESTEEGSTTEESTAERSTRPRYRTDLIAARFYSCAEQYEDVLTVICRTHLNEMMVDELAERLLLIDELESSLLPSIIDHIDSISLSLDLKDPSNQYSNPDLELTSELAIGIDKILDKTRLYVHSISANFKGDSEDDGSFKGCKKFRRRRLQVKIGECIKVDIVNLFYTYDRYIKTYNHLTTSELEKPEHQAKKADLREKIIRVSDLCRRSIVETIRWSQKSDLAILQESWLVEKESVIHALECLTPYTKPDIINLGDLRLYSISHSSEDYRGERNRPGEDVIELARLSIPIVKLTRIFMNKLIRTNRVEGLFSLDPEIDSINLKRISLGPKQIGHLLDNLTRMFSPHPRLSGGLDDQGKAFAHNLMRRLLKSLDSTLLLLSFYLVPTSTLATTVDSEIVPSLKNHLRIWFLDFGNLCQKAIDRFIDRLFSSSPHHIRIK</sequence>
<gene>
    <name evidence="2" type="ORF">PSTG_13320</name>
</gene>
<accession>A0A0L0V1W6</accession>
<dbReference type="AlphaFoldDB" id="A0A0L0V1W6"/>
<dbReference type="PANTHER" id="PTHR33069:SF3">
    <property type="entry name" value="DYNEIN HEAVY CHAIN TAIL DOMAIN-CONTAINING PROTEIN"/>
    <property type="match status" value="1"/>
</dbReference>
<dbReference type="EMBL" id="AJIL01000140">
    <property type="protein sequence ID" value="KNE93280.1"/>
    <property type="molecule type" value="Genomic_DNA"/>
</dbReference>
<protein>
    <submittedName>
        <fullName evidence="2">Uncharacterized protein</fullName>
    </submittedName>
</protein>
<dbReference type="OrthoDB" id="2500854at2759"/>